<dbReference type="Gene3D" id="3.40.30.10">
    <property type="entry name" value="Glutaredoxin"/>
    <property type="match status" value="1"/>
</dbReference>
<dbReference type="Proteomes" id="UP000317494">
    <property type="component" value="Unassembled WGS sequence"/>
</dbReference>
<keyword evidence="5" id="KW-0732">Signal</keyword>
<keyword evidence="2" id="KW-0813">Transport</keyword>
<dbReference type="InterPro" id="IPR036249">
    <property type="entry name" value="Thioredoxin-like_sf"/>
</dbReference>
<dbReference type="STRING" id="286115.A0A507DJL6"/>
<keyword evidence="4 13" id="KW-0812">Transmembrane</keyword>
<evidence type="ECO:0000256" key="5">
    <source>
        <dbReference type="ARBA" id="ARBA00022729"/>
    </source>
</evidence>
<keyword evidence="8 13" id="KW-1133">Transmembrane helix</keyword>
<evidence type="ECO:0000313" key="15">
    <source>
        <dbReference type="EMBL" id="TPX51899.1"/>
    </source>
</evidence>
<evidence type="ECO:0000256" key="10">
    <source>
        <dbReference type="ARBA" id="ARBA00023157"/>
    </source>
</evidence>
<evidence type="ECO:0000256" key="13">
    <source>
        <dbReference type="SAM" id="Phobius"/>
    </source>
</evidence>
<keyword evidence="16" id="KW-1185">Reference proteome</keyword>
<dbReference type="PROSITE" id="PS51352">
    <property type="entry name" value="THIOREDOXIN_2"/>
    <property type="match status" value="1"/>
</dbReference>
<evidence type="ECO:0000256" key="9">
    <source>
        <dbReference type="ARBA" id="ARBA00023136"/>
    </source>
</evidence>
<proteinExistence type="predicted"/>
<dbReference type="VEuPathDB" id="FungiDB:SeMB42_g01786"/>
<feature type="transmembrane region" description="Helical" evidence="13">
    <location>
        <begin position="202"/>
        <end position="223"/>
    </location>
</feature>
<keyword evidence="11" id="KW-0676">Redox-active center</keyword>
<dbReference type="EMBL" id="QEAN01000049">
    <property type="protein sequence ID" value="TPX51899.1"/>
    <property type="molecule type" value="Genomic_DNA"/>
</dbReference>
<keyword evidence="10" id="KW-1015">Disulfide bond</keyword>
<evidence type="ECO:0000313" key="16">
    <source>
        <dbReference type="Proteomes" id="UP000317494"/>
    </source>
</evidence>
<evidence type="ECO:0000256" key="11">
    <source>
        <dbReference type="ARBA" id="ARBA00023284"/>
    </source>
</evidence>
<evidence type="ECO:0000256" key="2">
    <source>
        <dbReference type="ARBA" id="ARBA00022448"/>
    </source>
</evidence>
<dbReference type="PROSITE" id="PS51257">
    <property type="entry name" value="PROKAR_LIPOPROTEIN"/>
    <property type="match status" value="1"/>
</dbReference>
<evidence type="ECO:0000259" key="14">
    <source>
        <dbReference type="PROSITE" id="PS51352"/>
    </source>
</evidence>
<dbReference type="PROSITE" id="PS00194">
    <property type="entry name" value="THIOREDOXIN_1"/>
    <property type="match status" value="1"/>
</dbReference>
<keyword evidence="6" id="KW-0256">Endoplasmic reticulum</keyword>
<dbReference type="Pfam" id="PF00085">
    <property type="entry name" value="Thioredoxin"/>
    <property type="match status" value="1"/>
</dbReference>
<dbReference type="InterPro" id="IPR052454">
    <property type="entry name" value="TMX_domain-containing"/>
</dbReference>
<keyword evidence="3" id="KW-0597">Phosphoprotein</keyword>
<evidence type="ECO:0000256" key="8">
    <source>
        <dbReference type="ARBA" id="ARBA00022989"/>
    </source>
</evidence>
<comment type="caution">
    <text evidence="15">The sequence shown here is derived from an EMBL/GenBank/DDBJ whole genome shotgun (WGS) entry which is preliminary data.</text>
</comment>
<dbReference type="PANTHER" id="PTHR46107">
    <property type="entry name" value="DUMPY: SHORTER THAN WILD-TYPE"/>
    <property type="match status" value="1"/>
</dbReference>
<feature type="region of interest" description="Disordered" evidence="12">
    <location>
        <begin position="228"/>
        <end position="258"/>
    </location>
</feature>
<comment type="subcellular location">
    <subcellularLocation>
        <location evidence="1">Endoplasmic reticulum membrane</location>
        <topology evidence="1">Single-pass type I membrane protein</topology>
    </subcellularLocation>
</comment>
<dbReference type="SUPFAM" id="SSF52833">
    <property type="entry name" value="Thioredoxin-like"/>
    <property type="match status" value="1"/>
</dbReference>
<dbReference type="GO" id="GO:0005789">
    <property type="term" value="C:endoplasmic reticulum membrane"/>
    <property type="evidence" value="ECO:0007669"/>
    <property type="project" value="UniProtKB-SubCell"/>
</dbReference>
<reference evidence="15 16" key="1">
    <citation type="journal article" date="2019" name="Sci. Rep.">
        <title>Comparative genomics of chytrid fungi reveal insights into the obligate biotrophic and pathogenic lifestyle of Synchytrium endobioticum.</title>
        <authorList>
            <person name="van de Vossenberg B.T.L.H."/>
            <person name="Warris S."/>
            <person name="Nguyen H.D.T."/>
            <person name="van Gent-Pelzer M.P.E."/>
            <person name="Joly D.L."/>
            <person name="van de Geest H.C."/>
            <person name="Bonants P.J.M."/>
            <person name="Smith D.S."/>
            <person name="Levesque C.A."/>
            <person name="van der Lee T.A.J."/>
        </authorList>
    </citation>
    <scope>NUCLEOTIDE SEQUENCE [LARGE SCALE GENOMIC DNA]</scope>
    <source>
        <strain evidence="15 16">MB42</strain>
    </source>
</reference>
<dbReference type="InterPro" id="IPR013766">
    <property type="entry name" value="Thioredoxin_domain"/>
</dbReference>
<sequence length="258" mass="28591">MARHEIVFDKFRSACEYAQCIRSLVLFYIAALISCSAVSASFALPVATQDRVVNLTDYTFDKAIKGGEWLVEFYAEWCPACKGFQQAYVDLAELASTQSPRLRLAKIDIETNPILTARFLVTILPSLYHINDVQGQKEVRSLNTFQVGPIADMIASHSWETNVPLKRPIMGPFSILGWIFGFIGLAGHTIARLAGWLASGGIPLWLISLLAALLLVPIAVFVLTAPPSSPDDSTEDVHKRHHHGDKHEKVHEAAKKRK</sequence>
<keyword evidence="7" id="KW-0249">Electron transport</keyword>
<feature type="compositionally biased region" description="Basic and acidic residues" evidence="12">
    <location>
        <begin position="245"/>
        <end position="258"/>
    </location>
</feature>
<evidence type="ECO:0000256" key="12">
    <source>
        <dbReference type="SAM" id="MobiDB-lite"/>
    </source>
</evidence>
<protein>
    <recommendedName>
        <fullName evidence="14">Thioredoxin domain-containing protein</fullName>
    </recommendedName>
</protein>
<dbReference type="InterPro" id="IPR017937">
    <property type="entry name" value="Thioredoxin_CS"/>
</dbReference>
<feature type="domain" description="Thioredoxin" evidence="14">
    <location>
        <begin position="33"/>
        <end position="175"/>
    </location>
</feature>
<organism evidence="15 16">
    <name type="scientific">Synchytrium endobioticum</name>
    <dbReference type="NCBI Taxonomy" id="286115"/>
    <lineage>
        <taxon>Eukaryota</taxon>
        <taxon>Fungi</taxon>
        <taxon>Fungi incertae sedis</taxon>
        <taxon>Chytridiomycota</taxon>
        <taxon>Chytridiomycota incertae sedis</taxon>
        <taxon>Chytridiomycetes</taxon>
        <taxon>Synchytriales</taxon>
        <taxon>Synchytriaceae</taxon>
        <taxon>Synchytrium</taxon>
    </lineage>
</organism>
<dbReference type="GO" id="GO:0015036">
    <property type="term" value="F:disulfide oxidoreductase activity"/>
    <property type="evidence" value="ECO:0007669"/>
    <property type="project" value="TreeGrafter"/>
</dbReference>
<evidence type="ECO:0000256" key="1">
    <source>
        <dbReference type="ARBA" id="ARBA00004115"/>
    </source>
</evidence>
<feature type="transmembrane region" description="Helical" evidence="13">
    <location>
        <begin position="169"/>
        <end position="190"/>
    </location>
</feature>
<dbReference type="AlphaFoldDB" id="A0A507DJL6"/>
<dbReference type="PANTHER" id="PTHR46107:SF3">
    <property type="entry name" value="THIOREDOXIN DOMAIN-CONTAINING PROTEIN"/>
    <property type="match status" value="1"/>
</dbReference>
<gene>
    <name evidence="15" type="ORF">SeMB42_g01786</name>
</gene>
<evidence type="ECO:0000256" key="3">
    <source>
        <dbReference type="ARBA" id="ARBA00022553"/>
    </source>
</evidence>
<accession>A0A507DJL6</accession>
<name>A0A507DJL6_9FUNG</name>
<evidence type="ECO:0000256" key="7">
    <source>
        <dbReference type="ARBA" id="ARBA00022982"/>
    </source>
</evidence>
<keyword evidence="9 13" id="KW-0472">Membrane</keyword>
<evidence type="ECO:0000256" key="4">
    <source>
        <dbReference type="ARBA" id="ARBA00022692"/>
    </source>
</evidence>
<evidence type="ECO:0000256" key="6">
    <source>
        <dbReference type="ARBA" id="ARBA00022824"/>
    </source>
</evidence>
<feature type="transmembrane region" description="Helical" evidence="13">
    <location>
        <begin position="21"/>
        <end position="44"/>
    </location>
</feature>